<gene>
    <name evidence="2" type="ORF">OCK74_23480</name>
</gene>
<dbReference type="GO" id="GO:0016052">
    <property type="term" value="P:carbohydrate catabolic process"/>
    <property type="evidence" value="ECO:0007669"/>
    <property type="project" value="InterPro"/>
</dbReference>
<dbReference type="GO" id="GO:0030246">
    <property type="term" value="F:carbohydrate binding"/>
    <property type="evidence" value="ECO:0007669"/>
    <property type="project" value="InterPro"/>
</dbReference>
<protein>
    <submittedName>
        <fullName evidence="2">Carbohydrate binding family 9 domain-containing protein</fullName>
    </submittedName>
</protein>
<name>A0A9X2Y042_9BACT</name>
<proteinExistence type="predicted"/>
<dbReference type="Proteomes" id="UP001155483">
    <property type="component" value="Unassembled WGS sequence"/>
</dbReference>
<organism evidence="2 3">
    <name type="scientific">Paraflavisolibacter caeni</name>
    <dbReference type="NCBI Taxonomy" id="2982496"/>
    <lineage>
        <taxon>Bacteria</taxon>
        <taxon>Pseudomonadati</taxon>
        <taxon>Bacteroidota</taxon>
        <taxon>Chitinophagia</taxon>
        <taxon>Chitinophagales</taxon>
        <taxon>Chitinophagaceae</taxon>
        <taxon>Paraflavisolibacter</taxon>
    </lineage>
</organism>
<evidence type="ECO:0000259" key="1">
    <source>
        <dbReference type="Pfam" id="PF06452"/>
    </source>
</evidence>
<dbReference type="Gene3D" id="2.60.40.1190">
    <property type="match status" value="1"/>
</dbReference>
<feature type="domain" description="Carbohydrate-binding" evidence="1">
    <location>
        <begin position="29"/>
        <end position="146"/>
    </location>
</feature>
<dbReference type="EMBL" id="JAOTIF010000028">
    <property type="protein sequence ID" value="MCU7552100.1"/>
    <property type="molecule type" value="Genomic_DNA"/>
</dbReference>
<reference evidence="2" key="1">
    <citation type="submission" date="2022-09" db="EMBL/GenBank/DDBJ databases">
        <authorList>
            <person name="Yuan C."/>
            <person name="Ke Z."/>
        </authorList>
    </citation>
    <scope>NUCLEOTIDE SEQUENCE</scope>
    <source>
        <strain evidence="2">LB-8</strain>
    </source>
</reference>
<dbReference type="RefSeq" id="WP_279299536.1">
    <property type="nucleotide sequence ID" value="NZ_JAOTIF010000028.1"/>
</dbReference>
<reference evidence="2" key="2">
    <citation type="submission" date="2023-04" db="EMBL/GenBank/DDBJ databases">
        <title>Paracnuella aquatica gen. nov., sp. nov., a member of the family Chitinophagaceae isolated from a hot spring.</title>
        <authorList>
            <person name="Wang C."/>
        </authorList>
    </citation>
    <scope>NUCLEOTIDE SEQUENCE</scope>
    <source>
        <strain evidence="2">LB-8</strain>
    </source>
</reference>
<comment type="caution">
    <text evidence="2">The sequence shown here is derived from an EMBL/GenBank/DDBJ whole genome shotgun (WGS) entry which is preliminary data.</text>
</comment>
<evidence type="ECO:0000313" key="2">
    <source>
        <dbReference type="EMBL" id="MCU7552100.1"/>
    </source>
</evidence>
<dbReference type="GO" id="GO:0004553">
    <property type="term" value="F:hydrolase activity, hydrolyzing O-glycosyl compounds"/>
    <property type="evidence" value="ECO:0007669"/>
    <property type="project" value="InterPro"/>
</dbReference>
<dbReference type="SUPFAM" id="SSF49344">
    <property type="entry name" value="CBD9-like"/>
    <property type="match status" value="1"/>
</dbReference>
<sequence length="229" mass="26097">MMSAGKTGEWAGNYAQWIPNEGGLPSQPTELKILYDDKNIYVAIRAFDSLPQEIIRRAGRRDEFAGDMVGVCFDSYHDHRTGFEFDVSAAGQKIDLLITNPMNADNNWNAVWHVKTAKEDSAWTAEFRIPLSQLRYSKDSVQVWGLHSWRWIERLQQESDWEPQSSTGPGMLYLFGELHGINGLPKSKRFEIMPYTLGKVNTFQKEQNNPFANKGRRWLGKAGLDAKIG</sequence>
<dbReference type="InterPro" id="IPR010502">
    <property type="entry name" value="Carb-bd_dom_fam9"/>
</dbReference>
<accession>A0A9X2Y042</accession>
<keyword evidence="3" id="KW-1185">Reference proteome</keyword>
<dbReference type="Pfam" id="PF06452">
    <property type="entry name" value="CBM9_1"/>
    <property type="match status" value="1"/>
</dbReference>
<dbReference type="AlphaFoldDB" id="A0A9X2Y042"/>
<evidence type="ECO:0000313" key="3">
    <source>
        <dbReference type="Proteomes" id="UP001155483"/>
    </source>
</evidence>
<dbReference type="CDD" id="cd09618">
    <property type="entry name" value="CBM9_like_2"/>
    <property type="match status" value="1"/>
</dbReference>